<dbReference type="GO" id="GO:0032259">
    <property type="term" value="P:methylation"/>
    <property type="evidence" value="ECO:0007669"/>
    <property type="project" value="UniProtKB-KW"/>
</dbReference>
<evidence type="ECO:0000313" key="3">
    <source>
        <dbReference type="Proteomes" id="UP000428260"/>
    </source>
</evidence>
<proteinExistence type="predicted"/>
<organism evidence="2 3">
    <name type="scientific">Maribellus comscasis</name>
    <dbReference type="NCBI Taxonomy" id="2681766"/>
    <lineage>
        <taxon>Bacteria</taxon>
        <taxon>Pseudomonadati</taxon>
        <taxon>Bacteroidota</taxon>
        <taxon>Bacteroidia</taxon>
        <taxon>Marinilabiliales</taxon>
        <taxon>Prolixibacteraceae</taxon>
        <taxon>Maribellus</taxon>
    </lineage>
</organism>
<dbReference type="InterPro" id="IPR052356">
    <property type="entry name" value="Thiol_S-MT"/>
</dbReference>
<dbReference type="InterPro" id="IPR013216">
    <property type="entry name" value="Methyltransf_11"/>
</dbReference>
<dbReference type="SUPFAM" id="SSF53335">
    <property type="entry name" value="S-adenosyl-L-methionine-dependent methyltransferases"/>
    <property type="match status" value="1"/>
</dbReference>
<dbReference type="Pfam" id="PF08241">
    <property type="entry name" value="Methyltransf_11"/>
    <property type="match status" value="1"/>
</dbReference>
<dbReference type="EMBL" id="CP046401">
    <property type="protein sequence ID" value="QGY48165.1"/>
    <property type="molecule type" value="Genomic_DNA"/>
</dbReference>
<keyword evidence="3" id="KW-1185">Reference proteome</keyword>
<name>A0A6I6JYV2_9BACT</name>
<feature type="domain" description="Methyltransferase type 11" evidence="1">
    <location>
        <begin position="46"/>
        <end position="138"/>
    </location>
</feature>
<evidence type="ECO:0000313" key="2">
    <source>
        <dbReference type="EMBL" id="QGY48165.1"/>
    </source>
</evidence>
<dbReference type="KEGG" id="mcos:GM418_19635"/>
<dbReference type="InterPro" id="IPR029063">
    <property type="entry name" value="SAM-dependent_MTases_sf"/>
</dbReference>
<gene>
    <name evidence="2" type="ORF">GM418_19635</name>
</gene>
<keyword evidence="2" id="KW-0489">Methyltransferase</keyword>
<reference evidence="2 3" key="1">
    <citation type="submission" date="2019-11" db="EMBL/GenBank/DDBJ databases">
        <authorList>
            <person name="Zheng R.K."/>
            <person name="Sun C.M."/>
        </authorList>
    </citation>
    <scope>NUCLEOTIDE SEQUENCE [LARGE SCALE GENOMIC DNA]</scope>
    <source>
        <strain evidence="2 3">WC007</strain>
    </source>
</reference>
<protein>
    <submittedName>
        <fullName evidence="2">Methyltransferase domain-containing protein</fullName>
    </submittedName>
</protein>
<dbReference type="Gene3D" id="3.40.50.150">
    <property type="entry name" value="Vaccinia Virus protein VP39"/>
    <property type="match status" value="1"/>
</dbReference>
<evidence type="ECO:0000259" key="1">
    <source>
        <dbReference type="Pfam" id="PF08241"/>
    </source>
</evidence>
<accession>A0A6I6JYV2</accession>
<dbReference type="Proteomes" id="UP000428260">
    <property type="component" value="Chromosome"/>
</dbReference>
<dbReference type="PANTHER" id="PTHR45036">
    <property type="entry name" value="METHYLTRANSFERASE LIKE 7B"/>
    <property type="match status" value="1"/>
</dbReference>
<dbReference type="GO" id="GO:0008757">
    <property type="term" value="F:S-adenosylmethionine-dependent methyltransferase activity"/>
    <property type="evidence" value="ECO:0007669"/>
    <property type="project" value="InterPro"/>
</dbReference>
<dbReference type="AlphaFoldDB" id="A0A6I6JYV2"/>
<sequence>MSNMTNKIKKRYNRIARIYDFLDQPMEVGFAKWRKKMLAEATGKTLEVGIGTGKNLPYYPKDVELTGIDFSEKMIEKVRKKTNRPAKTQLLEMDAEQMGFDDNTFDTVVTSCVFCSVPHPVQGLKEIRRVCKNGGKILMLEHVRSHKKVIGPLMDALNFIPLNIYGANINRETVDNLLKAGFEPKNIQVENLWLDIVKLIRISNNKQLKE</sequence>
<dbReference type="CDD" id="cd02440">
    <property type="entry name" value="AdoMet_MTases"/>
    <property type="match status" value="1"/>
</dbReference>
<dbReference type="PANTHER" id="PTHR45036:SF1">
    <property type="entry name" value="METHYLTRANSFERASE LIKE 7A"/>
    <property type="match status" value="1"/>
</dbReference>
<keyword evidence="2" id="KW-0808">Transferase</keyword>